<dbReference type="InterPro" id="IPR023418">
    <property type="entry name" value="Thyroxine_BS"/>
</dbReference>
<name>U5EEJ8_NOCAS</name>
<dbReference type="PANTHER" id="PTHR10395:SF7">
    <property type="entry name" value="5-HYDROXYISOURATE HYDROLASE"/>
    <property type="match status" value="1"/>
</dbReference>
<dbReference type="Gene3D" id="2.60.40.180">
    <property type="entry name" value="Transthyretin/hydroxyisourate hydrolase domain"/>
    <property type="match status" value="1"/>
</dbReference>
<dbReference type="InterPro" id="IPR036817">
    <property type="entry name" value="Transthyretin/HIU_hydrolase_sf"/>
</dbReference>
<organism evidence="10 11">
    <name type="scientific">Nocardia asteroides NBRC 15531</name>
    <dbReference type="NCBI Taxonomy" id="1110697"/>
    <lineage>
        <taxon>Bacteria</taxon>
        <taxon>Bacillati</taxon>
        <taxon>Actinomycetota</taxon>
        <taxon>Actinomycetes</taxon>
        <taxon>Mycobacteriales</taxon>
        <taxon>Nocardiaceae</taxon>
        <taxon>Nocardia</taxon>
    </lineage>
</organism>
<dbReference type="GO" id="GO:0006144">
    <property type="term" value="P:purine nucleobase metabolic process"/>
    <property type="evidence" value="ECO:0007669"/>
    <property type="project" value="UniProtKB-KW"/>
</dbReference>
<evidence type="ECO:0000256" key="6">
    <source>
        <dbReference type="ARBA" id="ARBA00022801"/>
    </source>
</evidence>
<dbReference type="SUPFAM" id="SSF49472">
    <property type="entry name" value="Transthyretin (synonym: prealbumin)"/>
    <property type="match status" value="1"/>
</dbReference>
<feature type="binding site" evidence="7">
    <location>
        <position position="7"/>
    </location>
    <ligand>
        <name>substrate</name>
    </ligand>
</feature>
<comment type="caution">
    <text evidence="10">The sequence shown here is derived from an EMBL/GenBank/DDBJ whole genome shotgun (WGS) entry which is preliminary data.</text>
</comment>
<dbReference type="PROSITE" id="PS00768">
    <property type="entry name" value="TRANSTHYRETIN_1"/>
    <property type="match status" value="1"/>
</dbReference>
<protein>
    <recommendedName>
        <fullName evidence="8">5-hydroxyisourate hydrolase</fullName>
        <shortName evidence="8">HIU hydrolase</shortName>
        <shortName evidence="8">HIUHase</shortName>
        <ecNumber evidence="8">3.5.2.17</ecNumber>
    </recommendedName>
</protein>
<evidence type="ECO:0000313" key="10">
    <source>
        <dbReference type="EMBL" id="GAD83619.1"/>
    </source>
</evidence>
<evidence type="ECO:0000256" key="3">
    <source>
        <dbReference type="ARBA" id="ARBA00009850"/>
    </source>
</evidence>
<dbReference type="AlphaFoldDB" id="U5EEJ8"/>
<evidence type="ECO:0000256" key="8">
    <source>
        <dbReference type="RuleBase" id="RU361270"/>
    </source>
</evidence>
<comment type="subunit">
    <text evidence="4 8">Homotetramer.</text>
</comment>
<comment type="catalytic activity">
    <reaction evidence="1 8">
        <text>5-hydroxyisourate + H2O = 5-hydroxy-2-oxo-4-ureido-2,5-dihydro-1H-imidazole-5-carboxylate + H(+)</text>
        <dbReference type="Rhea" id="RHEA:23736"/>
        <dbReference type="ChEBI" id="CHEBI:15377"/>
        <dbReference type="ChEBI" id="CHEBI:15378"/>
        <dbReference type="ChEBI" id="CHEBI:18072"/>
        <dbReference type="ChEBI" id="CHEBI:58639"/>
        <dbReference type="EC" id="3.5.2.17"/>
    </reaction>
</comment>
<dbReference type="OrthoDB" id="9792386at2"/>
<keyword evidence="6 8" id="KW-0378">Hydrolase</keyword>
<dbReference type="PRINTS" id="PR00189">
    <property type="entry name" value="TRNSTHYRETIN"/>
</dbReference>
<reference evidence="10 11" key="1">
    <citation type="journal article" date="2014" name="BMC Genomics">
        <title>Genome based analysis of type-I polyketide synthase and nonribosomal peptide synthetase gene clusters in seven strains of five representative Nocardia species.</title>
        <authorList>
            <person name="Komaki H."/>
            <person name="Ichikawa N."/>
            <person name="Hosoyama A."/>
            <person name="Takahashi-Nakaguchi A."/>
            <person name="Matsuzawa T."/>
            <person name="Suzuki K."/>
            <person name="Fujita N."/>
            <person name="Gonoi T."/>
        </authorList>
    </citation>
    <scope>NUCLEOTIDE SEQUENCE [LARGE SCALE GENOMIC DNA]</scope>
    <source>
        <strain evidence="10 11">NBRC 15531</strain>
    </source>
</reference>
<evidence type="ECO:0000256" key="5">
    <source>
        <dbReference type="ARBA" id="ARBA00022631"/>
    </source>
</evidence>
<dbReference type="InterPro" id="IPR023416">
    <property type="entry name" value="Transthyretin/HIU_hydrolase_d"/>
</dbReference>
<comment type="similarity">
    <text evidence="3 8">Belongs to the transthyretin family. 5-hydroxyisourate hydrolase subfamily.</text>
</comment>
<dbReference type="Proteomes" id="UP000017048">
    <property type="component" value="Unassembled WGS sequence"/>
</dbReference>
<dbReference type="RefSeq" id="WP_019049545.1">
    <property type="nucleotide sequence ID" value="NZ_BAFO02000020.1"/>
</dbReference>
<comment type="function">
    <text evidence="2">Catalyzes the hydrolysis of 5-hydroxyisourate (HIU) to 2-oxo-4-hydroxy-4-carboxy-5-ureidoimidazoline (OHCU).</text>
</comment>
<proteinExistence type="inferred from homology"/>
<keyword evidence="5 8" id="KW-0659">Purine metabolism</keyword>
<dbReference type="eggNOG" id="COG2351">
    <property type="taxonomic scope" value="Bacteria"/>
</dbReference>
<dbReference type="Pfam" id="PF00576">
    <property type="entry name" value="Transthyretin"/>
    <property type="match status" value="1"/>
</dbReference>
<dbReference type="InterPro" id="IPR014306">
    <property type="entry name" value="Hydroxyisourate_hydrolase"/>
</dbReference>
<dbReference type="PANTHER" id="PTHR10395">
    <property type="entry name" value="URICASE AND TRANSTHYRETIN-RELATED"/>
    <property type="match status" value="1"/>
</dbReference>
<evidence type="ECO:0000256" key="1">
    <source>
        <dbReference type="ARBA" id="ARBA00001043"/>
    </source>
</evidence>
<evidence type="ECO:0000313" key="11">
    <source>
        <dbReference type="Proteomes" id="UP000017048"/>
    </source>
</evidence>
<gene>
    <name evidence="10" type="ORF">NCAST_20_01870</name>
</gene>
<dbReference type="STRING" id="1824.SAMN05444423_101921"/>
<dbReference type="GeneID" id="91513811"/>
<dbReference type="CDD" id="cd05822">
    <property type="entry name" value="TLP_HIUase"/>
    <property type="match status" value="1"/>
</dbReference>
<dbReference type="InterPro" id="IPR000895">
    <property type="entry name" value="Transthyretin/HIU_hydrolase"/>
</dbReference>
<evidence type="ECO:0000256" key="2">
    <source>
        <dbReference type="ARBA" id="ARBA00002704"/>
    </source>
</evidence>
<feature type="binding site" evidence="7">
    <location>
        <position position="41"/>
    </location>
    <ligand>
        <name>substrate</name>
    </ligand>
</feature>
<evidence type="ECO:0000256" key="7">
    <source>
        <dbReference type="PIRSR" id="PIRSR600895-51"/>
    </source>
</evidence>
<dbReference type="EC" id="3.5.2.17" evidence="8"/>
<sequence>MTGLSTHVLDAVRGVPAAGVAVWLTRGDQRLTEALTDADGRVKELAAGLNPGDYRLFFDTGSYFAAQGVETFYPEVCVAFTVAGQSHLHVPLLLSPFAYSTYRGS</sequence>
<dbReference type="NCBIfam" id="TIGR02962">
    <property type="entry name" value="hdxy_isourate"/>
    <property type="match status" value="1"/>
</dbReference>
<evidence type="ECO:0000259" key="9">
    <source>
        <dbReference type="SMART" id="SM00095"/>
    </source>
</evidence>
<dbReference type="SMART" id="SM00095">
    <property type="entry name" value="TR_THY"/>
    <property type="match status" value="1"/>
</dbReference>
<evidence type="ECO:0000256" key="4">
    <source>
        <dbReference type="ARBA" id="ARBA00011881"/>
    </source>
</evidence>
<keyword evidence="11" id="KW-1185">Reference proteome</keyword>
<feature type="domain" description="Transthyretin/hydroxyisourate hydrolase" evidence="9">
    <location>
        <begin position="1"/>
        <end position="104"/>
    </location>
</feature>
<accession>U5EEJ8</accession>
<dbReference type="GO" id="GO:0033971">
    <property type="term" value="F:hydroxyisourate hydrolase activity"/>
    <property type="evidence" value="ECO:0007669"/>
    <property type="project" value="UniProtKB-EC"/>
</dbReference>
<feature type="binding site" evidence="7">
    <location>
        <position position="102"/>
    </location>
    <ligand>
        <name>substrate</name>
    </ligand>
</feature>
<dbReference type="EMBL" id="BAFO02000020">
    <property type="protein sequence ID" value="GAD83619.1"/>
    <property type="molecule type" value="Genomic_DNA"/>
</dbReference>